<feature type="region of interest" description="Disordered" evidence="1">
    <location>
        <begin position="281"/>
        <end position="333"/>
    </location>
</feature>
<feature type="transmembrane region" description="Helical" evidence="2">
    <location>
        <begin position="139"/>
        <end position="159"/>
    </location>
</feature>
<feature type="compositionally biased region" description="Acidic residues" evidence="1">
    <location>
        <begin position="46"/>
        <end position="55"/>
    </location>
</feature>
<feature type="compositionally biased region" description="Low complexity" evidence="1">
    <location>
        <begin position="26"/>
        <end position="45"/>
    </location>
</feature>
<feature type="transmembrane region" description="Helical" evidence="2">
    <location>
        <begin position="217"/>
        <end position="237"/>
    </location>
</feature>
<comment type="caution">
    <text evidence="3">The sequence shown here is derived from an EMBL/GenBank/DDBJ whole genome shotgun (WGS) entry which is preliminary data.</text>
</comment>
<evidence type="ECO:0000313" key="4">
    <source>
        <dbReference type="Proteomes" id="UP001320766"/>
    </source>
</evidence>
<reference evidence="3 4" key="1">
    <citation type="submission" date="2022-06" db="EMBL/GenBank/DDBJ databases">
        <title>Sequencing the genomes of 1000 actinobacteria strains.</title>
        <authorList>
            <person name="Klenk H.-P."/>
        </authorList>
    </citation>
    <scope>NUCLEOTIDE SEQUENCE [LARGE SCALE GENOMIC DNA]</scope>
    <source>
        <strain evidence="3 4">DSM 44170</strain>
    </source>
</reference>
<organism evidence="3 4">
    <name type="scientific">Nonomuraea roseoviolacea subsp. carminata</name>
    <dbReference type="NCBI Taxonomy" id="160689"/>
    <lineage>
        <taxon>Bacteria</taxon>
        <taxon>Bacillati</taxon>
        <taxon>Actinomycetota</taxon>
        <taxon>Actinomycetes</taxon>
        <taxon>Streptosporangiales</taxon>
        <taxon>Streptosporangiaceae</taxon>
        <taxon>Nonomuraea</taxon>
    </lineage>
</organism>
<keyword evidence="2" id="KW-0472">Membrane</keyword>
<dbReference type="Proteomes" id="UP001320766">
    <property type="component" value="Unassembled WGS sequence"/>
</dbReference>
<name>A0ABT1KB11_9ACTN</name>
<evidence type="ECO:0000256" key="1">
    <source>
        <dbReference type="SAM" id="MobiDB-lite"/>
    </source>
</evidence>
<evidence type="ECO:0008006" key="5">
    <source>
        <dbReference type="Google" id="ProtNLM"/>
    </source>
</evidence>
<protein>
    <recommendedName>
        <fullName evidence="5">DUF2637 domain-containing protein</fullName>
    </recommendedName>
</protein>
<proteinExistence type="predicted"/>
<dbReference type="RefSeq" id="WP_253776086.1">
    <property type="nucleotide sequence ID" value="NZ_BAAAVE010000017.1"/>
</dbReference>
<evidence type="ECO:0000256" key="2">
    <source>
        <dbReference type="SAM" id="Phobius"/>
    </source>
</evidence>
<keyword evidence="4" id="KW-1185">Reference proteome</keyword>
<accession>A0ABT1KB11</accession>
<feature type="transmembrane region" description="Helical" evidence="2">
    <location>
        <begin position="243"/>
        <end position="263"/>
    </location>
</feature>
<feature type="compositionally biased region" description="Low complexity" evidence="1">
    <location>
        <begin position="294"/>
        <end position="308"/>
    </location>
</feature>
<gene>
    <name evidence="3" type="ORF">HD595_006708</name>
</gene>
<feature type="region of interest" description="Disordered" evidence="1">
    <location>
        <begin position="22"/>
        <end position="55"/>
    </location>
</feature>
<keyword evidence="2" id="KW-0812">Transmembrane</keyword>
<dbReference type="EMBL" id="JAMZEC010000001">
    <property type="protein sequence ID" value="MCP2350586.1"/>
    <property type="molecule type" value="Genomic_DNA"/>
</dbReference>
<evidence type="ECO:0000313" key="3">
    <source>
        <dbReference type="EMBL" id="MCP2350586.1"/>
    </source>
</evidence>
<feature type="transmembrane region" description="Helical" evidence="2">
    <location>
        <begin position="174"/>
        <end position="196"/>
    </location>
</feature>
<keyword evidence="2" id="KW-1133">Transmembrane helix</keyword>
<sequence>MNLTTPADPPPEDIERGIAEIEQHLAAQAPAQPAPTSRELAVPAPAEDDDEDEDVEAAEHVIDIDIDLDGGETRRVRSLRAEVAEAHLLVGLQEDEAPLLVDSPRVRKRRRAAYEAAKLHELTHDPVALAYRDAKVRRAVTVMVMSAASIALAVSSIGVQSSVAKALDLPKHSVGWWAAFGVEPAMSLPLLATVGAQAYSAIRGVVVDRKSDAGRKLFRTEALLLGLTLVLNCWPAIKMDFDLLAFIVHSLGPVAAVTAVWVLPTLWQVLAALPVPLPERTGGGSVRPVRRASSRPSSATGRTPSSTADDQRRRRPAEGGSSAASRGRTADEHRAELRRLIAAGELPSRPSARAIQNALRCREELSRELRDELRDRGESR</sequence>